<evidence type="ECO:0000256" key="1">
    <source>
        <dbReference type="SAM" id="MobiDB-lite"/>
    </source>
</evidence>
<proteinExistence type="predicted"/>
<dbReference type="AlphaFoldDB" id="A0A397SD51"/>
<feature type="compositionally biased region" description="Low complexity" evidence="1">
    <location>
        <begin position="24"/>
        <end position="35"/>
    </location>
</feature>
<name>A0A397SD51_9GLOM</name>
<evidence type="ECO:0000313" key="3">
    <source>
        <dbReference type="Proteomes" id="UP000265703"/>
    </source>
</evidence>
<evidence type="ECO:0000313" key="2">
    <source>
        <dbReference type="EMBL" id="RIA83908.1"/>
    </source>
</evidence>
<sequence length="440" mass="51122">MVKKEKRKKQKTSAVSVQPPQPEQIPQLEQLPQPIAESSSMEYYSSPAGTGPPERGAKYTKLHWPFHRINALSQEPLRGDYRLVGNNKFYPIENNGRVVPGCSGFVPLNSRHNVPSQRLLGPESPCYFLSPGTVLPDGLAIIYTKKMENSWPSGLQHSWHFNIFPTRSMTLPEYSNMIKNLDWKLCNIKAAASPDKLVSENDDIDDLESIEILGLYFLMELWYEQANNSMDRLQANEFHTWISLHKPTFQDLICDEDRSFYVFSALNQLKPESLTLEIYRDDILRELENRFMWKESDPKDYHIEDDCKELTSEFEEGLKIDDRPAIKSRRMLQQIAKKFIRQGYTLVYQRLFNNLLVEHYCKVIDVDDDGKLSITFTINGEEKQKKNITEITPLECWIINEDDRIRDCPPSKNPYEPFSLIDSNKKYQDLITLKKLASEV</sequence>
<dbReference type="Proteomes" id="UP000265703">
    <property type="component" value="Unassembled WGS sequence"/>
</dbReference>
<gene>
    <name evidence="2" type="ORF">C1645_833080</name>
</gene>
<protein>
    <submittedName>
        <fullName evidence="2">Uncharacterized protein</fullName>
    </submittedName>
</protein>
<dbReference type="OrthoDB" id="2303598at2759"/>
<comment type="caution">
    <text evidence="2">The sequence shown here is derived from an EMBL/GenBank/DDBJ whole genome shotgun (WGS) entry which is preliminary data.</text>
</comment>
<feature type="region of interest" description="Disordered" evidence="1">
    <location>
        <begin position="1"/>
        <end position="56"/>
    </location>
</feature>
<accession>A0A397SD51</accession>
<keyword evidence="3" id="KW-1185">Reference proteome</keyword>
<organism evidence="2 3">
    <name type="scientific">Glomus cerebriforme</name>
    <dbReference type="NCBI Taxonomy" id="658196"/>
    <lineage>
        <taxon>Eukaryota</taxon>
        <taxon>Fungi</taxon>
        <taxon>Fungi incertae sedis</taxon>
        <taxon>Mucoromycota</taxon>
        <taxon>Glomeromycotina</taxon>
        <taxon>Glomeromycetes</taxon>
        <taxon>Glomerales</taxon>
        <taxon>Glomeraceae</taxon>
        <taxon>Glomus</taxon>
    </lineage>
</organism>
<feature type="compositionally biased region" description="Basic residues" evidence="1">
    <location>
        <begin position="1"/>
        <end position="11"/>
    </location>
</feature>
<dbReference type="EMBL" id="QKYT01000534">
    <property type="protein sequence ID" value="RIA83908.1"/>
    <property type="molecule type" value="Genomic_DNA"/>
</dbReference>
<reference evidence="2 3" key="1">
    <citation type="submission" date="2018-06" db="EMBL/GenBank/DDBJ databases">
        <title>Comparative genomics reveals the genomic features of Rhizophagus irregularis, R. cerebriforme, R. diaphanum and Gigaspora rosea, and their symbiotic lifestyle signature.</title>
        <authorList>
            <person name="Morin E."/>
            <person name="San Clemente H."/>
            <person name="Chen E.C.H."/>
            <person name="De La Providencia I."/>
            <person name="Hainaut M."/>
            <person name="Kuo A."/>
            <person name="Kohler A."/>
            <person name="Murat C."/>
            <person name="Tang N."/>
            <person name="Roy S."/>
            <person name="Loubradou J."/>
            <person name="Henrissat B."/>
            <person name="Grigoriev I.V."/>
            <person name="Corradi N."/>
            <person name="Roux C."/>
            <person name="Martin F.M."/>
        </authorList>
    </citation>
    <scope>NUCLEOTIDE SEQUENCE [LARGE SCALE GENOMIC DNA]</scope>
    <source>
        <strain evidence="2 3">DAOM 227022</strain>
    </source>
</reference>